<reference evidence="3" key="2">
    <citation type="submission" date="2013-04" db="EMBL/GenBank/DDBJ databases">
        <title>Genomic mechanisms accounting for the adaptation to parasitism in nematode-trapping fungi.</title>
        <authorList>
            <person name="Ahren D.G."/>
        </authorList>
    </citation>
    <scope>NUCLEOTIDE SEQUENCE [LARGE SCALE GENOMIC DNA]</scope>
    <source>
        <strain evidence="3">CBS 200.50</strain>
    </source>
</reference>
<dbReference type="AlphaFoldDB" id="S8BWK3"/>
<dbReference type="CDD" id="cd09917">
    <property type="entry name" value="F-box_SF"/>
    <property type="match status" value="1"/>
</dbReference>
<dbReference type="PROSITE" id="PS50181">
    <property type="entry name" value="FBOX"/>
    <property type="match status" value="1"/>
</dbReference>
<sequence length="261" mass="29645">MDPTATSTEDLLSNGDSKPCFVLALPNEIQIQILAYLDITEQALLSKTCQHWRRLLKTEVLIRTRYSLRRNPKGLKVNYLHDLIDIYCATVKFHVSGKETTETILLEADTSWATANILYSTVEPPHAGHAQNLPFIDEPMCRPPLSSTSKLDPNDDCDAKLHQEQENKDTSDGDLSAYRIRLVRLCASEPSWNVGGDEKSYIWRGVPGLYIPIKGKTVQEVFEEGARCIIEHRYKGENDTEKEGAVDNVDYNLTYRTMIWL</sequence>
<dbReference type="InterPro" id="IPR001810">
    <property type="entry name" value="F-box_dom"/>
</dbReference>
<dbReference type="Gene3D" id="1.20.1280.50">
    <property type="match status" value="1"/>
</dbReference>
<evidence type="ECO:0000259" key="1">
    <source>
        <dbReference type="PROSITE" id="PS50181"/>
    </source>
</evidence>
<evidence type="ECO:0000313" key="2">
    <source>
        <dbReference type="EMBL" id="EPS39707.1"/>
    </source>
</evidence>
<protein>
    <recommendedName>
        <fullName evidence="1">F-box domain-containing protein</fullName>
    </recommendedName>
</protein>
<feature type="domain" description="F-box" evidence="1">
    <location>
        <begin position="19"/>
        <end position="65"/>
    </location>
</feature>
<name>S8BWK3_DACHA</name>
<dbReference type="SMART" id="SM00256">
    <property type="entry name" value="FBOX"/>
    <property type="match status" value="1"/>
</dbReference>
<proteinExistence type="predicted"/>
<evidence type="ECO:0000313" key="3">
    <source>
        <dbReference type="Proteomes" id="UP000015100"/>
    </source>
</evidence>
<dbReference type="Proteomes" id="UP000015100">
    <property type="component" value="Unassembled WGS sequence"/>
</dbReference>
<dbReference type="HOGENOM" id="CLU_1065674_0_0_1"/>
<organism evidence="2 3">
    <name type="scientific">Dactylellina haptotyla (strain CBS 200.50)</name>
    <name type="common">Nematode-trapping fungus</name>
    <name type="synonym">Monacrosporium haptotylum</name>
    <dbReference type="NCBI Taxonomy" id="1284197"/>
    <lineage>
        <taxon>Eukaryota</taxon>
        <taxon>Fungi</taxon>
        <taxon>Dikarya</taxon>
        <taxon>Ascomycota</taxon>
        <taxon>Pezizomycotina</taxon>
        <taxon>Orbiliomycetes</taxon>
        <taxon>Orbiliales</taxon>
        <taxon>Orbiliaceae</taxon>
        <taxon>Dactylellina</taxon>
    </lineage>
</organism>
<dbReference type="Pfam" id="PF12937">
    <property type="entry name" value="F-box-like"/>
    <property type="match status" value="1"/>
</dbReference>
<dbReference type="InterPro" id="IPR036047">
    <property type="entry name" value="F-box-like_dom_sf"/>
</dbReference>
<keyword evidence="3" id="KW-1185">Reference proteome</keyword>
<accession>S8BWK3</accession>
<dbReference type="EMBL" id="AQGS01000457">
    <property type="protein sequence ID" value="EPS39707.1"/>
    <property type="molecule type" value="Genomic_DNA"/>
</dbReference>
<dbReference type="OrthoDB" id="5396937at2759"/>
<dbReference type="SUPFAM" id="SSF81383">
    <property type="entry name" value="F-box domain"/>
    <property type="match status" value="1"/>
</dbReference>
<reference evidence="2 3" key="1">
    <citation type="journal article" date="2013" name="PLoS Genet.">
        <title>Genomic mechanisms accounting for the adaptation to parasitism in nematode-trapping fungi.</title>
        <authorList>
            <person name="Meerupati T."/>
            <person name="Andersson K.M."/>
            <person name="Friman E."/>
            <person name="Kumar D."/>
            <person name="Tunlid A."/>
            <person name="Ahren D."/>
        </authorList>
    </citation>
    <scope>NUCLEOTIDE SEQUENCE [LARGE SCALE GENOMIC DNA]</scope>
    <source>
        <strain evidence="2 3">CBS 200.50</strain>
    </source>
</reference>
<comment type="caution">
    <text evidence="2">The sequence shown here is derived from an EMBL/GenBank/DDBJ whole genome shotgun (WGS) entry which is preliminary data.</text>
</comment>
<gene>
    <name evidence="2" type="ORF">H072_6497</name>
</gene>